<dbReference type="EMBL" id="BRXY01000081">
    <property type="protein sequence ID" value="GMH62962.1"/>
    <property type="molecule type" value="Genomic_DNA"/>
</dbReference>
<feature type="region of interest" description="Disordered" evidence="1">
    <location>
        <begin position="43"/>
        <end position="65"/>
    </location>
</feature>
<evidence type="ECO:0000256" key="1">
    <source>
        <dbReference type="SAM" id="MobiDB-lite"/>
    </source>
</evidence>
<gene>
    <name evidence="2" type="ORF">TrST_g9901</name>
</gene>
<keyword evidence="3" id="KW-1185">Reference proteome</keyword>
<protein>
    <submittedName>
        <fullName evidence="2">Uncharacterized protein</fullName>
    </submittedName>
</protein>
<organism evidence="2 3">
    <name type="scientific">Triparma strigata</name>
    <dbReference type="NCBI Taxonomy" id="1606541"/>
    <lineage>
        <taxon>Eukaryota</taxon>
        <taxon>Sar</taxon>
        <taxon>Stramenopiles</taxon>
        <taxon>Ochrophyta</taxon>
        <taxon>Bolidophyceae</taxon>
        <taxon>Parmales</taxon>
        <taxon>Triparmaceae</taxon>
        <taxon>Triparma</taxon>
    </lineage>
</organism>
<comment type="caution">
    <text evidence="2">The sequence shown here is derived from an EMBL/GenBank/DDBJ whole genome shotgun (WGS) entry which is preliminary data.</text>
</comment>
<accession>A0A9W7A4X4</accession>
<evidence type="ECO:0000313" key="2">
    <source>
        <dbReference type="EMBL" id="GMH62962.1"/>
    </source>
</evidence>
<name>A0A9W7A4X4_9STRA</name>
<evidence type="ECO:0000313" key="3">
    <source>
        <dbReference type="Proteomes" id="UP001165085"/>
    </source>
</evidence>
<dbReference type="AlphaFoldDB" id="A0A9W7A4X4"/>
<dbReference type="Proteomes" id="UP001165085">
    <property type="component" value="Unassembled WGS sequence"/>
</dbReference>
<sequence length="181" mass="19862">MWSRTLLKKSFTAHTNIMTTSSKSPSHLLSSGYAFRDSNCTKERFSGSKSKKYPNPTPSSSPRLSKYSALPTVNGDFEIHFPQFSWSDGALSTENSLNNVLFLSPTLLENIYPLLESSLPMIPTSSKIASAHPADVRDGFYTFSGYLPSTSLSQSPTSYPTSKNRHSQIPEKLDLAMAAVA</sequence>
<reference evidence="3" key="1">
    <citation type="journal article" date="2023" name="Commun. Biol.">
        <title>Genome analysis of Parmales, the sister group of diatoms, reveals the evolutionary specialization of diatoms from phago-mixotrophs to photoautotrophs.</title>
        <authorList>
            <person name="Ban H."/>
            <person name="Sato S."/>
            <person name="Yoshikawa S."/>
            <person name="Yamada K."/>
            <person name="Nakamura Y."/>
            <person name="Ichinomiya M."/>
            <person name="Sato N."/>
            <person name="Blanc-Mathieu R."/>
            <person name="Endo H."/>
            <person name="Kuwata A."/>
            <person name="Ogata H."/>
        </authorList>
    </citation>
    <scope>NUCLEOTIDE SEQUENCE [LARGE SCALE GENOMIC DNA]</scope>
    <source>
        <strain evidence="3">NIES 3701</strain>
    </source>
</reference>
<proteinExistence type="predicted"/>